<protein>
    <submittedName>
        <fullName evidence="2">Uncharacterized protein</fullName>
    </submittedName>
</protein>
<dbReference type="EMBL" id="CP004353">
    <property type="protein sequence ID" value="AHI22221.1"/>
    <property type="molecule type" value="Genomic_DNA"/>
</dbReference>
<keyword evidence="3" id="KW-1185">Reference proteome</keyword>
<dbReference type="RefSeq" id="WP_025252266.1">
    <property type="nucleotide sequence ID" value="NZ_CP004353.1"/>
</dbReference>
<feature type="region of interest" description="Disordered" evidence="1">
    <location>
        <begin position="292"/>
        <end position="338"/>
    </location>
</feature>
<evidence type="ECO:0000313" key="2">
    <source>
        <dbReference type="EMBL" id="AHI22221.1"/>
    </source>
</evidence>
<dbReference type="eggNOG" id="ENOG5031CVH">
    <property type="taxonomic scope" value="Bacteria"/>
</dbReference>
<dbReference type="InterPro" id="IPR053847">
    <property type="entry name" value="DUF6928"/>
</dbReference>
<name>W5XYW8_9CORY</name>
<reference evidence="2 3" key="1">
    <citation type="submission" date="2013-02" db="EMBL/GenBank/DDBJ databases">
        <title>The complete genome sequence of Corynebacterium vitaeruminis DSM 20294.</title>
        <authorList>
            <person name="Ruckert C."/>
            <person name="Albersmeier A."/>
            <person name="Kalinowski J."/>
        </authorList>
    </citation>
    <scope>NUCLEOTIDE SEQUENCE [LARGE SCALE GENOMIC DNA]</scope>
    <source>
        <strain evidence="3">ATCC 10234</strain>
    </source>
</reference>
<gene>
    <name evidence="2" type="ORF">B843_04160</name>
</gene>
<dbReference type="HOGENOM" id="CLU_062995_0_0_11"/>
<evidence type="ECO:0000256" key="1">
    <source>
        <dbReference type="SAM" id="MobiDB-lite"/>
    </source>
</evidence>
<dbReference type="PATRIC" id="fig|1224164.3.peg.826"/>
<dbReference type="KEGG" id="cvt:B843_04160"/>
<dbReference type="Pfam" id="PF21997">
    <property type="entry name" value="DUF6928"/>
    <property type="match status" value="1"/>
</dbReference>
<organism evidence="2 3">
    <name type="scientific">Corynebacterium vitaeruminis DSM 20294</name>
    <dbReference type="NCBI Taxonomy" id="1224164"/>
    <lineage>
        <taxon>Bacteria</taxon>
        <taxon>Bacillati</taxon>
        <taxon>Actinomycetota</taxon>
        <taxon>Actinomycetes</taxon>
        <taxon>Mycobacteriales</taxon>
        <taxon>Corynebacteriaceae</taxon>
        <taxon>Corynebacterium</taxon>
    </lineage>
</organism>
<dbReference type="STRING" id="1224164.B843_04160"/>
<accession>W5XYW8</accession>
<feature type="compositionally biased region" description="Basic and acidic residues" evidence="1">
    <location>
        <begin position="293"/>
        <end position="308"/>
    </location>
</feature>
<feature type="compositionally biased region" description="Basic and acidic residues" evidence="1">
    <location>
        <begin position="323"/>
        <end position="338"/>
    </location>
</feature>
<dbReference type="Proteomes" id="UP000019222">
    <property type="component" value="Chromosome"/>
</dbReference>
<sequence length="338" mass="37461">MTFDDRDYFRATPHDAVLTLWFVSAAHPEKVIAASYKADRGFGRKYLAQLNPSWPITLIGQFSLNRSAQASSGEFYIVGLPGVSIVQTVIEDASELSLIDDKLRTSLPAADVYAFASNADTGLGGFAHWRGGKLRRSFSARRERVYEDVGLPEPFEAPYWAGEKAEPIGGIALPFEPIDLMEEAQRYWLGFDMATSQDINVVAYAIDGRPEPKLLDHPESKKDVSALAALATSKLGLGSKREYDDYEDVDEGEPTGEELTRFAEATGAAARRFGKDLTRRLRSAVDAVKYRIRHADRQAPPAEGREDTGQVPGEYLLDDGETDEKTKKNDANRDLYDD</sequence>
<dbReference type="AlphaFoldDB" id="W5XYW8"/>
<evidence type="ECO:0000313" key="3">
    <source>
        <dbReference type="Proteomes" id="UP000019222"/>
    </source>
</evidence>
<proteinExistence type="predicted"/>